<dbReference type="OrthoDB" id="4335342at2759"/>
<sequence length="172" mass="19920">MAAENMPPDFVNRMEKVPAPYQGEQQYGYSKDGLSCAMITWMLDIDVRAATKKRELQRTYQRMCLYIKHMERLMDQANIKYDAYSGAEDGRRIKVARETFKPQLKARFMTTAPYPITAPISTDGELCRSVSDAQTFEYKLHQLEVLRYMERADEPALTDFEGTTRKPRPETG</sequence>
<organism evidence="1 2">
    <name type="scientific">Penicillium roqueforti (strain FM164)</name>
    <dbReference type="NCBI Taxonomy" id="1365484"/>
    <lineage>
        <taxon>Eukaryota</taxon>
        <taxon>Fungi</taxon>
        <taxon>Dikarya</taxon>
        <taxon>Ascomycota</taxon>
        <taxon>Pezizomycotina</taxon>
        <taxon>Eurotiomycetes</taxon>
        <taxon>Eurotiomycetidae</taxon>
        <taxon>Eurotiales</taxon>
        <taxon>Aspergillaceae</taxon>
        <taxon>Penicillium</taxon>
    </lineage>
</organism>
<name>W6QBE8_PENRF</name>
<keyword evidence="2" id="KW-1185">Reference proteome</keyword>
<protein>
    <submittedName>
        <fullName evidence="1">Uncharacterized protein</fullName>
    </submittedName>
</protein>
<gene>
    <name evidence="1" type="ORF">PROQFM164_S02g001634</name>
</gene>
<evidence type="ECO:0000313" key="2">
    <source>
        <dbReference type="Proteomes" id="UP000030686"/>
    </source>
</evidence>
<proteinExistence type="predicted"/>
<dbReference type="AlphaFoldDB" id="W6QBE8"/>
<accession>W6QBE8</accession>
<evidence type="ECO:0000313" key="1">
    <source>
        <dbReference type="EMBL" id="CDM31484.1"/>
    </source>
</evidence>
<dbReference type="EMBL" id="HG792016">
    <property type="protein sequence ID" value="CDM31484.1"/>
    <property type="molecule type" value="Genomic_DNA"/>
</dbReference>
<dbReference type="Proteomes" id="UP000030686">
    <property type="component" value="Unassembled WGS sequence"/>
</dbReference>
<dbReference type="OMA" id="RTYQRMC"/>
<reference evidence="1" key="1">
    <citation type="journal article" date="2014" name="Nat. Commun.">
        <title>Multiple recent horizontal transfers of a large genomic region in cheese making fungi.</title>
        <authorList>
            <person name="Cheeseman K."/>
            <person name="Ropars J."/>
            <person name="Renault P."/>
            <person name="Dupont J."/>
            <person name="Gouzy J."/>
            <person name="Branca A."/>
            <person name="Abraham A.L."/>
            <person name="Ceppi M."/>
            <person name="Conseiller E."/>
            <person name="Debuchy R."/>
            <person name="Malagnac F."/>
            <person name="Goarin A."/>
            <person name="Silar P."/>
            <person name="Lacoste S."/>
            <person name="Sallet E."/>
            <person name="Bensimon A."/>
            <person name="Giraud T."/>
            <person name="Brygoo Y."/>
        </authorList>
    </citation>
    <scope>NUCLEOTIDE SEQUENCE [LARGE SCALE GENOMIC DNA]</scope>
    <source>
        <strain evidence="1">FM164</strain>
    </source>
</reference>